<gene>
    <name evidence="1" type="primary">orf02</name>
    <name evidence="2" type="synonym">orf12</name>
</gene>
<organism evidence="1">
    <name type="scientific">Cyanidiaceae sp. MX-AZ01</name>
    <dbReference type="NCBI Taxonomy" id="1503164"/>
    <lineage>
        <taxon>Eukaryota</taxon>
        <taxon>Rhodophyta</taxon>
        <taxon>Bangiophyceae</taxon>
        <taxon>Cyanidiales</taxon>
        <taxon>Cyanidiaceae</taxon>
    </lineage>
</organism>
<sequence>MLERYVGNWRYTRDRYDLKNERWCEAIREERTYSEIERVQQNQVWRMKQNQQTDWIFVAKGANGFKVKKGYEEGYGEYDANANKINFYWPDKGVKERWYFPSNQVCFSWSSREVNARMVLISFLWGYKKKA</sequence>
<reference evidence="1" key="1">
    <citation type="submission" date="2014-03" db="EMBL/GenBank/DDBJ databases">
        <title>Metagenomic reconstruction of the complete chloroplast and mitochondrial genomes of a novel unicellular red alga from the Cyanidiaceae family.</title>
        <authorList>
            <person name="Servin-Garciduenas L.E."/>
            <person name="Martinez-Romero E."/>
        </authorList>
    </citation>
    <scope>NUCLEOTIDE SEQUENCE</scope>
    <source>
        <strain evidence="1">MX-AZ01</strain>
    </source>
</reference>
<geneLocation type="chloroplast" evidence="1"/>
<keyword evidence="1" id="KW-0150">Chloroplast</keyword>
<evidence type="ECO:0000313" key="1">
    <source>
        <dbReference type="EMBL" id="AIA61131.1"/>
    </source>
</evidence>
<keyword evidence="1" id="KW-0934">Plastid</keyword>
<accession>A0A060ADV4</accession>
<dbReference type="EMBL" id="KJ569775">
    <property type="protein sequence ID" value="AIA61274.1"/>
    <property type="molecule type" value="Genomic_DNA"/>
</dbReference>
<dbReference type="AlphaFoldDB" id="A0A060ADV4"/>
<name>A0A060ADV4_9RHOD</name>
<dbReference type="EMBL" id="KJ569775">
    <property type="protein sequence ID" value="AIA61131.1"/>
    <property type="molecule type" value="Genomic_DNA"/>
</dbReference>
<proteinExistence type="predicted"/>
<protein>
    <submittedName>
        <fullName evidence="1">Uncharacterized protein</fullName>
    </submittedName>
</protein>
<evidence type="ECO:0000313" key="2">
    <source>
        <dbReference type="EMBL" id="AIA61274.1"/>
    </source>
</evidence>